<evidence type="ECO:0000313" key="1">
    <source>
        <dbReference type="EMBL" id="CAF1214283.1"/>
    </source>
</evidence>
<evidence type="ECO:0000313" key="2">
    <source>
        <dbReference type="EMBL" id="CAF1219462.1"/>
    </source>
</evidence>
<dbReference type="AlphaFoldDB" id="A0A815SVY4"/>
<name>A0A815SVY4_9BILA</name>
<sequence>MTMLIGIDEIDVMNLREFHEFTITQFDTIQILQHLKLLPTKSSNDQSCKEKCNAWYLGCTRNKGDEGMFLKKKECQ</sequence>
<accession>A0A815SVY4</accession>
<dbReference type="EMBL" id="CAJNOL010002421">
    <property type="protein sequence ID" value="CAF1499021.1"/>
    <property type="molecule type" value="Genomic_DNA"/>
</dbReference>
<dbReference type="EMBL" id="CAJNOH010001453">
    <property type="protein sequence ID" value="CAF1219462.1"/>
    <property type="molecule type" value="Genomic_DNA"/>
</dbReference>
<keyword evidence="4" id="KW-1185">Reference proteome</keyword>
<evidence type="ECO:0000313" key="4">
    <source>
        <dbReference type="Proteomes" id="UP000663870"/>
    </source>
</evidence>
<dbReference type="Proteomes" id="UP000663854">
    <property type="component" value="Unassembled WGS sequence"/>
</dbReference>
<dbReference type="Proteomes" id="UP000663864">
    <property type="component" value="Unassembled WGS sequence"/>
</dbReference>
<comment type="caution">
    <text evidence="3">The sequence shown here is derived from an EMBL/GenBank/DDBJ whole genome shotgun (WGS) entry which is preliminary data.</text>
</comment>
<protein>
    <submittedName>
        <fullName evidence="3">Uncharacterized protein</fullName>
    </submittedName>
</protein>
<evidence type="ECO:0000313" key="3">
    <source>
        <dbReference type="EMBL" id="CAF1499021.1"/>
    </source>
</evidence>
<dbReference type="Proteomes" id="UP000663870">
    <property type="component" value="Unassembled WGS sequence"/>
</dbReference>
<gene>
    <name evidence="3" type="ORF">JXQ802_LOCUS40309</name>
    <name evidence="2" type="ORF">PYM288_LOCUS25796</name>
    <name evidence="1" type="ORF">ZHD862_LOCUS23532</name>
</gene>
<proteinExistence type="predicted"/>
<organism evidence="3 4">
    <name type="scientific">Rotaria sordida</name>
    <dbReference type="NCBI Taxonomy" id="392033"/>
    <lineage>
        <taxon>Eukaryota</taxon>
        <taxon>Metazoa</taxon>
        <taxon>Spiralia</taxon>
        <taxon>Gnathifera</taxon>
        <taxon>Rotifera</taxon>
        <taxon>Eurotatoria</taxon>
        <taxon>Bdelloidea</taxon>
        <taxon>Philodinida</taxon>
        <taxon>Philodinidae</taxon>
        <taxon>Rotaria</taxon>
    </lineage>
</organism>
<dbReference type="EMBL" id="CAJNOT010001537">
    <property type="protein sequence ID" value="CAF1214283.1"/>
    <property type="molecule type" value="Genomic_DNA"/>
</dbReference>
<reference evidence="3" key="1">
    <citation type="submission" date="2021-02" db="EMBL/GenBank/DDBJ databases">
        <authorList>
            <person name="Nowell W R."/>
        </authorList>
    </citation>
    <scope>NUCLEOTIDE SEQUENCE</scope>
</reference>